<dbReference type="eggNOG" id="arCOG06453">
    <property type="taxonomic scope" value="Archaea"/>
</dbReference>
<feature type="transmembrane region" description="Helical" evidence="1">
    <location>
        <begin position="50"/>
        <end position="67"/>
    </location>
</feature>
<dbReference type="HOGENOM" id="CLU_118894_0_0_2"/>
<keyword evidence="1" id="KW-0812">Transmembrane</keyword>
<dbReference type="EMBL" id="CP002772">
    <property type="protein sequence ID" value="AEG17678.1"/>
    <property type="molecule type" value="Genomic_DNA"/>
</dbReference>
<dbReference type="KEGG" id="mew:MSWAN_0642"/>
<feature type="transmembrane region" description="Helical" evidence="1">
    <location>
        <begin position="130"/>
        <end position="152"/>
    </location>
</feature>
<dbReference type="STRING" id="868131.MSWAN_0642"/>
<sequence length="200" mass="22482">MEAVLYALSGFLMKLSDDAHDKRNNTIFAIFAGLLCVACIAYLAVTSADAATIFIAILIGNFLSWKVDSINHMVSFIILMGILIILGIPTIGIITLAVCTAAAFLDEIGNDNPWVSRHGKVLEFFFDHRFTLKIAVLLFAVLGIFQTVFPALKIPGVQYFQFQTFIYFLFFEICYEIAGLKFDTIYDGFYHIFRVFSKIN</sequence>
<name>F6D630_METPW</name>
<dbReference type="AlphaFoldDB" id="F6D630"/>
<feature type="transmembrane region" description="Helical" evidence="1">
    <location>
        <begin position="74"/>
        <end position="105"/>
    </location>
</feature>
<proteinExistence type="predicted"/>
<evidence type="ECO:0000313" key="2">
    <source>
        <dbReference type="EMBL" id="AEG17678.1"/>
    </source>
</evidence>
<evidence type="ECO:0000256" key="1">
    <source>
        <dbReference type="SAM" id="Phobius"/>
    </source>
</evidence>
<keyword evidence="1" id="KW-1133">Transmembrane helix</keyword>
<evidence type="ECO:0000313" key="3">
    <source>
        <dbReference type="Proteomes" id="UP000009231"/>
    </source>
</evidence>
<keyword evidence="1" id="KW-0472">Membrane</keyword>
<reference evidence="2 3" key="1">
    <citation type="journal article" date="2014" name="Int. J. Syst. Evol. Microbiol.">
        <title>Methanobacterium paludis sp. nov. and a novel strain of Methanobacterium lacus isolated from northern peatlands.</title>
        <authorList>
            <person name="Cadillo-Quiroz H."/>
            <person name="Brauer S.L."/>
            <person name="Goodson N."/>
            <person name="Yavitt J.B."/>
            <person name="Zinder S.H."/>
        </authorList>
    </citation>
    <scope>NUCLEOTIDE SEQUENCE [LARGE SCALE GENOMIC DNA]</scope>
    <source>
        <strain evidence="3">DSM 25820 / JCM 18151 / SWAN1</strain>
    </source>
</reference>
<organism evidence="2 3">
    <name type="scientific">Methanobacterium paludis (strain DSM 25820 / JCM 18151 / SWAN1)</name>
    <dbReference type="NCBI Taxonomy" id="868131"/>
    <lineage>
        <taxon>Archaea</taxon>
        <taxon>Methanobacteriati</taxon>
        <taxon>Methanobacteriota</taxon>
        <taxon>Methanomada group</taxon>
        <taxon>Methanobacteria</taxon>
        <taxon>Methanobacteriales</taxon>
        <taxon>Methanobacteriaceae</taxon>
        <taxon>Methanobacterium</taxon>
    </lineage>
</organism>
<accession>F6D630</accession>
<feature type="transmembrane region" description="Helical" evidence="1">
    <location>
        <begin position="164"/>
        <end position="182"/>
    </location>
</feature>
<dbReference type="Proteomes" id="UP000009231">
    <property type="component" value="Chromosome"/>
</dbReference>
<dbReference type="GeneID" id="10668132"/>
<keyword evidence="3" id="KW-1185">Reference proteome</keyword>
<protein>
    <submittedName>
        <fullName evidence="2">Uncharacterized protein</fullName>
    </submittedName>
</protein>
<gene>
    <name evidence="2" type="ordered locus">MSWAN_0642</name>
</gene>
<feature type="transmembrane region" description="Helical" evidence="1">
    <location>
        <begin position="26"/>
        <end position="44"/>
    </location>
</feature>
<dbReference type="RefSeq" id="WP_013825180.1">
    <property type="nucleotide sequence ID" value="NC_015574.1"/>
</dbReference>